<feature type="chain" id="PRO_5045438746" description="Cytochrome P450" evidence="14">
    <location>
        <begin position="19"/>
        <end position="533"/>
    </location>
</feature>
<keyword evidence="7 13" id="KW-0479">Metal-binding</keyword>
<comment type="cofactor">
    <cofactor evidence="1">
        <name>heme</name>
        <dbReference type="ChEBI" id="CHEBI:30413"/>
    </cofactor>
</comment>
<dbReference type="PRINTS" id="PR00463">
    <property type="entry name" value="EP450I"/>
</dbReference>
<comment type="subcellular location">
    <subcellularLocation>
        <location evidence="2">Membrane</location>
    </subcellularLocation>
</comment>
<dbReference type="PANTHER" id="PTHR24305:SF166">
    <property type="entry name" value="CYTOCHROME P450 12A4, MITOCHONDRIAL-RELATED"/>
    <property type="match status" value="1"/>
</dbReference>
<keyword evidence="6" id="KW-0812">Transmembrane</keyword>
<evidence type="ECO:0000256" key="10">
    <source>
        <dbReference type="ARBA" id="ARBA00023004"/>
    </source>
</evidence>
<dbReference type="CDD" id="cd11069">
    <property type="entry name" value="CYP_FUM15-like"/>
    <property type="match status" value="1"/>
</dbReference>
<reference evidence="15 16" key="1">
    <citation type="submission" date="2024-02" db="EMBL/GenBank/DDBJ databases">
        <title>A draft genome for the cacao thread blight pathogen Marasmius crinis-equi.</title>
        <authorList>
            <person name="Cohen S.P."/>
            <person name="Baruah I.K."/>
            <person name="Amoako-Attah I."/>
            <person name="Bukari Y."/>
            <person name="Meinhardt L.W."/>
            <person name="Bailey B.A."/>
        </authorList>
    </citation>
    <scope>NUCLEOTIDE SEQUENCE [LARGE SCALE GENOMIC DNA]</scope>
    <source>
        <strain evidence="15 16">GH-76</strain>
    </source>
</reference>
<organism evidence="15 16">
    <name type="scientific">Marasmius crinis-equi</name>
    <dbReference type="NCBI Taxonomy" id="585013"/>
    <lineage>
        <taxon>Eukaryota</taxon>
        <taxon>Fungi</taxon>
        <taxon>Dikarya</taxon>
        <taxon>Basidiomycota</taxon>
        <taxon>Agaricomycotina</taxon>
        <taxon>Agaricomycetes</taxon>
        <taxon>Agaricomycetidae</taxon>
        <taxon>Agaricales</taxon>
        <taxon>Marasmiineae</taxon>
        <taxon>Marasmiaceae</taxon>
        <taxon>Marasmius</taxon>
    </lineage>
</organism>
<feature type="signal peptide" evidence="14">
    <location>
        <begin position="1"/>
        <end position="18"/>
    </location>
</feature>
<evidence type="ECO:0000256" key="6">
    <source>
        <dbReference type="ARBA" id="ARBA00022692"/>
    </source>
</evidence>
<dbReference type="Pfam" id="PF00067">
    <property type="entry name" value="p450"/>
    <property type="match status" value="1"/>
</dbReference>
<keyword evidence="9 13" id="KW-0560">Oxidoreductase</keyword>
<dbReference type="InterPro" id="IPR036396">
    <property type="entry name" value="Cyt_P450_sf"/>
</dbReference>
<evidence type="ECO:0000256" key="5">
    <source>
        <dbReference type="ARBA" id="ARBA00022617"/>
    </source>
</evidence>
<proteinExistence type="inferred from homology"/>
<evidence type="ECO:0000256" key="2">
    <source>
        <dbReference type="ARBA" id="ARBA00004370"/>
    </source>
</evidence>
<comment type="caution">
    <text evidence="15">The sequence shown here is derived from an EMBL/GenBank/DDBJ whole genome shotgun (WGS) entry which is preliminary data.</text>
</comment>
<evidence type="ECO:0000256" key="8">
    <source>
        <dbReference type="ARBA" id="ARBA00022989"/>
    </source>
</evidence>
<evidence type="ECO:0000313" key="15">
    <source>
        <dbReference type="EMBL" id="KAL0575664.1"/>
    </source>
</evidence>
<comment type="similarity">
    <text evidence="4 13">Belongs to the cytochrome P450 family.</text>
</comment>
<keyword evidence="10 13" id="KW-0408">Iron</keyword>
<name>A0ABR3FK37_9AGAR</name>
<evidence type="ECO:0000313" key="16">
    <source>
        <dbReference type="Proteomes" id="UP001465976"/>
    </source>
</evidence>
<evidence type="ECO:0008006" key="17">
    <source>
        <dbReference type="Google" id="ProtNLM"/>
    </source>
</evidence>
<dbReference type="PANTHER" id="PTHR24305">
    <property type="entry name" value="CYTOCHROME P450"/>
    <property type="match status" value="1"/>
</dbReference>
<evidence type="ECO:0000256" key="12">
    <source>
        <dbReference type="ARBA" id="ARBA00023136"/>
    </source>
</evidence>
<evidence type="ECO:0000256" key="14">
    <source>
        <dbReference type="SAM" id="SignalP"/>
    </source>
</evidence>
<keyword evidence="5 13" id="KW-0349">Heme</keyword>
<protein>
    <recommendedName>
        <fullName evidence="17">Cytochrome P450</fullName>
    </recommendedName>
</protein>
<dbReference type="PROSITE" id="PS00086">
    <property type="entry name" value="CYTOCHROME_P450"/>
    <property type="match status" value="1"/>
</dbReference>
<keyword evidence="8" id="KW-1133">Transmembrane helix</keyword>
<keyword evidence="11 13" id="KW-0503">Monooxygenase</keyword>
<dbReference type="InterPro" id="IPR001128">
    <property type="entry name" value="Cyt_P450"/>
</dbReference>
<comment type="pathway">
    <text evidence="3">Secondary metabolite biosynthesis; terpenoid biosynthesis.</text>
</comment>
<dbReference type="Gene3D" id="1.10.630.10">
    <property type="entry name" value="Cytochrome P450"/>
    <property type="match status" value="1"/>
</dbReference>
<dbReference type="SUPFAM" id="SSF48264">
    <property type="entry name" value="Cytochrome P450"/>
    <property type="match status" value="1"/>
</dbReference>
<accession>A0ABR3FK37</accession>
<evidence type="ECO:0000256" key="9">
    <source>
        <dbReference type="ARBA" id="ARBA00023002"/>
    </source>
</evidence>
<dbReference type="PRINTS" id="PR00385">
    <property type="entry name" value="P450"/>
</dbReference>
<dbReference type="EMBL" id="JBAHYK010000285">
    <property type="protein sequence ID" value="KAL0575664.1"/>
    <property type="molecule type" value="Genomic_DNA"/>
</dbReference>
<keyword evidence="16" id="KW-1185">Reference proteome</keyword>
<evidence type="ECO:0000256" key="11">
    <source>
        <dbReference type="ARBA" id="ARBA00023033"/>
    </source>
</evidence>
<evidence type="ECO:0000256" key="4">
    <source>
        <dbReference type="ARBA" id="ARBA00010617"/>
    </source>
</evidence>
<keyword evidence="14" id="KW-0732">Signal</keyword>
<dbReference type="InterPro" id="IPR017972">
    <property type="entry name" value="Cyt_P450_CS"/>
</dbReference>
<gene>
    <name evidence="15" type="ORF">V5O48_006321</name>
</gene>
<dbReference type="Proteomes" id="UP001465976">
    <property type="component" value="Unassembled WGS sequence"/>
</dbReference>
<keyword evidence="12" id="KW-0472">Membrane</keyword>
<sequence>MTMWTMIGNLLELFHAQAGETDFKWQAQFGGTVRFKGPFGEDRLLISDPKAIQHIFKQGYVWGVPSEQRTMSFVFAGPGLGYVEGEDHKRHRKVMNPAFGTQACKALVPVFLAAAASLSNKWKDLLSLSKEESEVINIPIWTSLATLDALGHGAFNYNFGALENVDNVLTSVYRTYFSDIFASPSSTMFIAEAIISALPQKVAIYLLKYMPDPRLARARAAWEVSVKVAGELVEAKTKQLLQGEDVGSRSTDVLSHLGGCYSILNGSSLRILVSIVRANLSGNEKARLSEDELLSQMHIIFLAGHETTATSLTWTLFELSKHPEVQSRLREEIREKERQIAFEGRVQDGLTADDLDALPYLNAVVKEILRYDTIAVHLPKMALEDDCIPLEESIALGDGKKIGEIPVRKGQRILISIYGYHRSKAIFGEDAHVFKPERWLEDPGAKNDTPFGVYSNLVSFSGGVRNCIGWRFALYELQAFIVELISNFEFSLTPECRKIRREICGRTALPVLEGELAKGPQCPLRVKHAKRDG</sequence>
<dbReference type="InterPro" id="IPR002401">
    <property type="entry name" value="Cyt_P450_E_grp-I"/>
</dbReference>
<evidence type="ECO:0000256" key="13">
    <source>
        <dbReference type="RuleBase" id="RU000461"/>
    </source>
</evidence>
<evidence type="ECO:0000256" key="1">
    <source>
        <dbReference type="ARBA" id="ARBA00001971"/>
    </source>
</evidence>
<dbReference type="InterPro" id="IPR050121">
    <property type="entry name" value="Cytochrome_P450_monoxygenase"/>
</dbReference>
<evidence type="ECO:0000256" key="7">
    <source>
        <dbReference type="ARBA" id="ARBA00022723"/>
    </source>
</evidence>
<evidence type="ECO:0000256" key="3">
    <source>
        <dbReference type="ARBA" id="ARBA00004721"/>
    </source>
</evidence>